<feature type="domain" description="Aldehyde dehydrogenase" evidence="8">
    <location>
        <begin position="16"/>
        <end position="292"/>
    </location>
</feature>
<dbReference type="HAMAP" id="MF_00412">
    <property type="entry name" value="ProA"/>
    <property type="match status" value="1"/>
</dbReference>
<dbReference type="InterPro" id="IPR012134">
    <property type="entry name" value="Glu-5-SA_DH"/>
</dbReference>
<dbReference type="UniPathway" id="UPA00098">
    <property type="reaction ID" value="UER00360"/>
</dbReference>
<dbReference type="InterPro" id="IPR016161">
    <property type="entry name" value="Ald_DH/histidinol_DH"/>
</dbReference>
<comment type="pathway">
    <text evidence="1 7">Amino-acid biosynthesis; L-proline biosynthesis; L-glutamate 5-semialdehyde from L-glutamate: step 2/2.</text>
</comment>
<dbReference type="NCBIfam" id="TIGR00407">
    <property type="entry name" value="proA"/>
    <property type="match status" value="1"/>
</dbReference>
<dbReference type="SUPFAM" id="SSF53720">
    <property type="entry name" value="ALDH-like"/>
    <property type="match status" value="1"/>
</dbReference>
<dbReference type="InterPro" id="IPR000965">
    <property type="entry name" value="GPR_dom"/>
</dbReference>
<evidence type="ECO:0000313" key="10">
    <source>
        <dbReference type="Proteomes" id="UP000194565"/>
    </source>
</evidence>
<evidence type="ECO:0000256" key="5">
    <source>
        <dbReference type="ARBA" id="ARBA00023002"/>
    </source>
</evidence>
<keyword evidence="2 7" id="KW-0028">Amino-acid biosynthesis</keyword>
<keyword evidence="3 7" id="KW-0641">Proline biosynthesis</keyword>
<keyword evidence="7" id="KW-0963">Cytoplasm</keyword>
<dbReference type="GO" id="GO:0004350">
    <property type="term" value="F:glutamate-5-semialdehyde dehydrogenase activity"/>
    <property type="evidence" value="ECO:0007669"/>
    <property type="project" value="UniProtKB-UniRule"/>
</dbReference>
<dbReference type="InterPro" id="IPR015590">
    <property type="entry name" value="Aldehyde_DH_dom"/>
</dbReference>
<dbReference type="GO" id="GO:0005737">
    <property type="term" value="C:cytoplasm"/>
    <property type="evidence" value="ECO:0007669"/>
    <property type="project" value="UniProtKB-SubCell"/>
</dbReference>
<accession>A0A252A3E3</accession>
<evidence type="ECO:0000256" key="1">
    <source>
        <dbReference type="ARBA" id="ARBA00004985"/>
    </source>
</evidence>
<evidence type="ECO:0000256" key="7">
    <source>
        <dbReference type="HAMAP-Rule" id="MF_00412"/>
    </source>
</evidence>
<name>A0A252A3E3_9PROT</name>
<dbReference type="CDD" id="cd07079">
    <property type="entry name" value="ALDH_F18-19_ProA-GPR"/>
    <property type="match status" value="1"/>
</dbReference>
<evidence type="ECO:0000259" key="8">
    <source>
        <dbReference type="Pfam" id="PF00171"/>
    </source>
</evidence>
<dbReference type="EMBL" id="JOMM01000053">
    <property type="protein sequence ID" value="OUI83142.1"/>
    <property type="molecule type" value="Genomic_DNA"/>
</dbReference>
<keyword evidence="4 7" id="KW-0521">NADP</keyword>
<protein>
    <recommendedName>
        <fullName evidence="7">Gamma-glutamyl phosphate reductase</fullName>
        <shortName evidence="7">GPR</shortName>
        <ecNumber evidence="7">1.2.1.41</ecNumber>
    </recommendedName>
    <alternativeName>
        <fullName evidence="7">Glutamate-5-semialdehyde dehydrogenase</fullName>
    </alternativeName>
    <alternativeName>
        <fullName evidence="7">Glutamyl-gamma-semialdehyde dehydrogenase</fullName>
        <shortName evidence="7">GSA dehydrogenase</shortName>
    </alternativeName>
</protein>
<evidence type="ECO:0000256" key="3">
    <source>
        <dbReference type="ARBA" id="ARBA00022650"/>
    </source>
</evidence>
<dbReference type="Proteomes" id="UP000194565">
    <property type="component" value="Unassembled WGS sequence"/>
</dbReference>
<dbReference type="Pfam" id="PF00171">
    <property type="entry name" value="Aldedh"/>
    <property type="match status" value="1"/>
</dbReference>
<dbReference type="AlphaFoldDB" id="A0A252A3E3"/>
<dbReference type="PIRSF" id="PIRSF000151">
    <property type="entry name" value="GPR"/>
    <property type="match status" value="1"/>
</dbReference>
<dbReference type="Gene3D" id="3.40.605.10">
    <property type="entry name" value="Aldehyde Dehydrogenase, Chain A, domain 1"/>
    <property type="match status" value="1"/>
</dbReference>
<sequence length="421" mass="44391">MTQTVAASAPGPMTVLAKRARLAARTLATTPSSARDRALWAAAAALREASATILEANVRDLEASTANDAFRDRLTLTPERVEAMARGLEDMADLPDPVGRVLEEWTRPNGLRIRRVATPVGVIGVIYESRPNVGADAAGLCIKSGNAVLLRGGSESLHSARAIHAAMQAGLRAADLPEDAVQIAPDADRAHVAEMLGAAGLVDLLIPRGGRSLVERVQQDARVPVLAHAEGLCHTYIHSAADPSMARRIILNAKMRRVGICGATETLLIDAAIAPGLLPLIVADLAEFGCGFKADAAAREIVPDLPAATEKDFGTEWLDAMLNIAVVDGVDEALDHIARYGSSHTEAIVTSDEAVANRFMNGTDSAVVMWNASTQFCDGGEFGFGAEIGIATGRFHARGPVGVEQLTTFRYEVLGTGQVRT</sequence>
<dbReference type="InterPro" id="IPR016163">
    <property type="entry name" value="Ald_DH_C"/>
</dbReference>
<evidence type="ECO:0000256" key="4">
    <source>
        <dbReference type="ARBA" id="ARBA00022857"/>
    </source>
</evidence>
<dbReference type="Gene3D" id="3.40.309.10">
    <property type="entry name" value="Aldehyde Dehydrogenase, Chain A, domain 2"/>
    <property type="match status" value="1"/>
</dbReference>
<proteinExistence type="inferred from homology"/>
<comment type="catalytic activity">
    <reaction evidence="6 7">
        <text>L-glutamate 5-semialdehyde + phosphate + NADP(+) = L-glutamyl 5-phosphate + NADPH + H(+)</text>
        <dbReference type="Rhea" id="RHEA:19541"/>
        <dbReference type="ChEBI" id="CHEBI:15378"/>
        <dbReference type="ChEBI" id="CHEBI:43474"/>
        <dbReference type="ChEBI" id="CHEBI:57783"/>
        <dbReference type="ChEBI" id="CHEBI:58066"/>
        <dbReference type="ChEBI" id="CHEBI:58274"/>
        <dbReference type="ChEBI" id="CHEBI:58349"/>
        <dbReference type="EC" id="1.2.1.41"/>
    </reaction>
</comment>
<dbReference type="PANTHER" id="PTHR11063">
    <property type="entry name" value="GLUTAMATE SEMIALDEHYDE DEHYDROGENASE"/>
    <property type="match status" value="1"/>
</dbReference>
<keyword evidence="5 7" id="KW-0560">Oxidoreductase</keyword>
<dbReference type="GO" id="GO:0055129">
    <property type="term" value="P:L-proline biosynthetic process"/>
    <property type="evidence" value="ECO:0007669"/>
    <property type="project" value="UniProtKB-UniRule"/>
</dbReference>
<dbReference type="InterPro" id="IPR016162">
    <property type="entry name" value="Ald_DH_N"/>
</dbReference>
<comment type="similarity">
    <text evidence="7">Belongs to the gamma-glutamyl phosphate reductase family.</text>
</comment>
<organism evidence="9 10">
    <name type="scientific">Acetobacter tropicalis</name>
    <dbReference type="NCBI Taxonomy" id="104102"/>
    <lineage>
        <taxon>Bacteria</taxon>
        <taxon>Pseudomonadati</taxon>
        <taxon>Pseudomonadota</taxon>
        <taxon>Alphaproteobacteria</taxon>
        <taxon>Acetobacterales</taxon>
        <taxon>Acetobacteraceae</taxon>
        <taxon>Acetobacter</taxon>
    </lineage>
</organism>
<dbReference type="GO" id="GO:0050661">
    <property type="term" value="F:NADP binding"/>
    <property type="evidence" value="ECO:0007669"/>
    <property type="project" value="InterPro"/>
</dbReference>
<dbReference type="NCBIfam" id="NF001221">
    <property type="entry name" value="PRK00197.1"/>
    <property type="match status" value="1"/>
</dbReference>
<dbReference type="InterPro" id="IPR020593">
    <property type="entry name" value="G-glutamylP_reductase_CS"/>
</dbReference>
<comment type="subcellular location">
    <subcellularLocation>
        <location evidence="7">Cytoplasm</location>
    </subcellularLocation>
</comment>
<reference evidence="9 10" key="1">
    <citation type="submission" date="2014-06" db="EMBL/GenBank/DDBJ databases">
        <authorList>
            <person name="Ju J."/>
            <person name="Zhang J."/>
        </authorList>
    </citation>
    <scope>NUCLEOTIDE SEQUENCE [LARGE SCALE GENOMIC DNA]</scope>
    <source>
        <strain evidence="9">DmW_042</strain>
    </source>
</reference>
<gene>
    <name evidence="7 9" type="primary">proA</name>
    <name evidence="9" type="ORF">HC62_15085</name>
</gene>
<dbReference type="EC" id="1.2.1.41" evidence="7"/>
<evidence type="ECO:0000256" key="2">
    <source>
        <dbReference type="ARBA" id="ARBA00022605"/>
    </source>
</evidence>
<evidence type="ECO:0000256" key="6">
    <source>
        <dbReference type="ARBA" id="ARBA00049024"/>
    </source>
</evidence>
<comment type="function">
    <text evidence="7">Catalyzes the NADPH-dependent reduction of L-glutamate 5-phosphate into L-glutamate 5-semialdehyde and phosphate. The product spontaneously undergoes cyclization to form 1-pyrroline-5-carboxylate.</text>
</comment>
<comment type="caution">
    <text evidence="9">The sequence shown here is derived from an EMBL/GenBank/DDBJ whole genome shotgun (WGS) entry which is preliminary data.</text>
</comment>
<dbReference type="PANTHER" id="PTHR11063:SF8">
    <property type="entry name" value="DELTA-1-PYRROLINE-5-CARBOXYLATE SYNTHASE"/>
    <property type="match status" value="1"/>
</dbReference>
<evidence type="ECO:0000313" key="9">
    <source>
        <dbReference type="EMBL" id="OUI83142.1"/>
    </source>
</evidence>
<dbReference type="PROSITE" id="PS01223">
    <property type="entry name" value="PROA"/>
    <property type="match status" value="1"/>
</dbReference>